<reference evidence="4" key="1">
    <citation type="journal article" date="2019" name="Int. J. Syst. Evol. Microbiol.">
        <title>The Global Catalogue of Microorganisms (GCM) 10K type strain sequencing project: providing services to taxonomists for standard genome sequencing and annotation.</title>
        <authorList>
            <consortium name="The Broad Institute Genomics Platform"/>
            <consortium name="The Broad Institute Genome Sequencing Center for Infectious Disease"/>
            <person name="Wu L."/>
            <person name="Ma J."/>
        </authorList>
    </citation>
    <scope>NUCLEOTIDE SEQUENCE [LARGE SCALE GENOMIC DNA]</scope>
    <source>
        <strain evidence="4">YIM 94188</strain>
    </source>
</reference>
<evidence type="ECO:0000313" key="3">
    <source>
        <dbReference type="EMBL" id="MFC5729005.1"/>
    </source>
</evidence>
<dbReference type="EMBL" id="JBHSNS010000003">
    <property type="protein sequence ID" value="MFC5729005.1"/>
    <property type="molecule type" value="Genomic_DNA"/>
</dbReference>
<dbReference type="Proteomes" id="UP001596072">
    <property type="component" value="Unassembled WGS sequence"/>
</dbReference>
<organism evidence="3 4">
    <name type="scientific">Nocardioides vastitatis</name>
    <dbReference type="NCBI Taxonomy" id="2568655"/>
    <lineage>
        <taxon>Bacteria</taxon>
        <taxon>Bacillati</taxon>
        <taxon>Actinomycetota</taxon>
        <taxon>Actinomycetes</taxon>
        <taxon>Propionibacteriales</taxon>
        <taxon>Nocardioidaceae</taxon>
        <taxon>Nocardioides</taxon>
    </lineage>
</organism>
<feature type="compositionally biased region" description="Low complexity" evidence="1">
    <location>
        <begin position="230"/>
        <end position="249"/>
    </location>
</feature>
<proteinExistence type="predicted"/>
<evidence type="ECO:0000256" key="1">
    <source>
        <dbReference type="SAM" id="MobiDB-lite"/>
    </source>
</evidence>
<gene>
    <name evidence="3" type="ORF">ACFPQB_08740</name>
</gene>
<evidence type="ECO:0000313" key="4">
    <source>
        <dbReference type="Proteomes" id="UP001596072"/>
    </source>
</evidence>
<evidence type="ECO:0000256" key="2">
    <source>
        <dbReference type="SAM" id="SignalP"/>
    </source>
</evidence>
<name>A0ABW0ZDD6_9ACTN</name>
<feature type="compositionally biased region" description="Low complexity" evidence="1">
    <location>
        <begin position="47"/>
        <end position="67"/>
    </location>
</feature>
<keyword evidence="2" id="KW-0732">Signal</keyword>
<keyword evidence="4" id="KW-1185">Reference proteome</keyword>
<protein>
    <recommendedName>
        <fullName evidence="5">DUF4232 domain-containing protein</fullName>
    </recommendedName>
</protein>
<accession>A0ABW0ZDD6</accession>
<feature type="signal peptide" evidence="2">
    <location>
        <begin position="1"/>
        <end position="21"/>
    </location>
</feature>
<comment type="caution">
    <text evidence="3">The sequence shown here is derived from an EMBL/GenBank/DDBJ whole genome shotgun (WGS) entry which is preliminary data.</text>
</comment>
<feature type="region of interest" description="Disordered" evidence="1">
    <location>
        <begin position="35"/>
        <end position="84"/>
    </location>
</feature>
<sequence length="249" mass="26253">MYWRRRLFVLGLAASLVFLIASLLTDGSDARSTETPVAAQAGAQVEASDTMTSSTTATTTAVTTPAAGRKARTQPTPTPTPTLAVPQGNCDAADISVTPVVDKAAVAGRDVTIALSLQTTESEACTWRVAPDRVTVKIARGDEEIWSTRHCRRVVPSQAVVVRRAVPTVVRMTWNARESAEGCRRATRWVRAGDYTIAAAALGGEPTVADFALASPTPETIYVTPKSESTKTAAPKTEAATPTARATGR</sequence>
<evidence type="ECO:0008006" key="5">
    <source>
        <dbReference type="Google" id="ProtNLM"/>
    </source>
</evidence>
<feature type="chain" id="PRO_5047264978" description="DUF4232 domain-containing protein" evidence="2">
    <location>
        <begin position="22"/>
        <end position="249"/>
    </location>
</feature>
<feature type="region of interest" description="Disordered" evidence="1">
    <location>
        <begin position="222"/>
        <end position="249"/>
    </location>
</feature>
<dbReference type="RefSeq" id="WP_136434857.1">
    <property type="nucleotide sequence ID" value="NZ_JBHSNS010000003.1"/>
</dbReference>